<evidence type="ECO:0000256" key="1">
    <source>
        <dbReference type="SAM" id="MobiDB-lite"/>
    </source>
</evidence>
<reference evidence="4" key="1">
    <citation type="submission" date="2017-01" db="EMBL/GenBank/DDBJ databases">
        <authorList>
            <person name="Wang Y."/>
            <person name="White M."/>
            <person name="Kvist S."/>
            <person name="Moncalvo J.-M."/>
        </authorList>
    </citation>
    <scope>NUCLEOTIDE SEQUENCE [LARGE SCALE GENOMIC DNA]</scope>
    <source>
        <strain evidence="4">ID-206-W2</strain>
    </source>
</reference>
<keyword evidence="4" id="KW-1185">Reference proteome</keyword>
<dbReference type="Proteomes" id="UP000187429">
    <property type="component" value="Unassembled WGS sequence"/>
</dbReference>
<dbReference type="InterPro" id="IPR040206">
    <property type="entry name" value="Zds1/2"/>
</dbReference>
<feature type="domain" description="Protein Zds1 C-terminal" evidence="2">
    <location>
        <begin position="436"/>
        <end position="488"/>
    </location>
</feature>
<accession>A0A1R1YR33</accession>
<dbReference type="GO" id="GO:0005737">
    <property type="term" value="C:cytoplasm"/>
    <property type="evidence" value="ECO:0007669"/>
    <property type="project" value="TreeGrafter"/>
</dbReference>
<name>A0A1R1YR33_9FUNG</name>
<feature type="compositionally biased region" description="Low complexity" evidence="1">
    <location>
        <begin position="119"/>
        <end position="136"/>
    </location>
</feature>
<sequence>MSSIQTLSLPTSDNAQKEEEEKWINEEKETISELKRGAIAAQFPQDFSVDSDFLSQPNNVWLPARLHPEISPGDFQDWLEKHETQNIKVDQDVRRKKSLLRYSSQNLDLLDSTDASTEDSQYYNSSSLDQSSSIDSTLNINSSLPDEFPNPRLFPKTDKPKPSLKRSKLVNKRRDTSSRPRRRKSPIPSSSESCDSTQFSSSKNVDQNGNWQFSLAELSLAEDPKSSPNQLSRKLSTAKILEHISKEVSDMSFEDLGFDGVQTSFSPNSSFVDSVTRISDSSLVASNPDFSKDLEIDLNSPLDKKSLSKSSKNQFTHPIKSSKSLSSTYFSSKKDKNAESELPKKNILPSAMSFLRFGKSKSSSVGSTKSQKKESAKNAFDSLSKKSFGSDSDKKKDSSSVQPLDYSDMPSFVAENLMMPDQASRYPNVLTPLRPQPTVYKFTQTRFPIHIERAIYRLASIKLTNPRRPLYQKVLLTNMMYWYLELINPKSYQPATNLNNKKPAYQKSHNPPANHSPQPSITNQVVQNSSEQQNKYYSQPQAENSQLYRDNKQAVDPRNAYYVPQNYSSNNQRKQPLLQQAPVLHESSNQRSRSPSSYRSSGSDSDSSRSSNHYNVRMSNSNNNSRESLVRKKSKKSGKNSHNFKLLVSSNKQKFYNEKQHGGQPNLSSNSNLIINDGSAGVIDNSGHSSQKYIQPVYSNTQPRPNHNFNKENSYPNYDKKKGQYKGENFQSYNNNNSTNRYPYTPNAKTPSTSPGLIQPQNHGPYYGSSGSTTNVQSSLTPIQISYYQQQSFRQHSTSPSPSLPSQSAELSVNSAKIL</sequence>
<feature type="region of interest" description="Disordered" evidence="1">
    <location>
        <begin position="495"/>
        <end position="545"/>
    </location>
</feature>
<protein>
    <submittedName>
        <fullName evidence="3">Protein zds1</fullName>
    </submittedName>
</protein>
<feature type="region of interest" description="Disordered" evidence="1">
    <location>
        <begin position="584"/>
        <end position="646"/>
    </location>
</feature>
<evidence type="ECO:0000313" key="3">
    <source>
        <dbReference type="EMBL" id="OMJ29353.1"/>
    </source>
</evidence>
<dbReference type="GO" id="GO:0010971">
    <property type="term" value="P:positive regulation of G2/M transition of mitotic cell cycle"/>
    <property type="evidence" value="ECO:0007669"/>
    <property type="project" value="TreeGrafter"/>
</dbReference>
<dbReference type="EMBL" id="LSSM01000305">
    <property type="protein sequence ID" value="OMJ29353.1"/>
    <property type="molecule type" value="Genomic_DNA"/>
</dbReference>
<feature type="region of interest" description="Disordered" evidence="1">
    <location>
        <begin position="360"/>
        <end position="406"/>
    </location>
</feature>
<evidence type="ECO:0000313" key="4">
    <source>
        <dbReference type="Proteomes" id="UP000187429"/>
    </source>
</evidence>
<feature type="compositionally biased region" description="Basic residues" evidence="1">
    <location>
        <begin position="162"/>
        <end position="171"/>
    </location>
</feature>
<dbReference type="PANTHER" id="PTHR28089:SF1">
    <property type="entry name" value="PROTEIN ZDS1-RELATED"/>
    <property type="match status" value="1"/>
</dbReference>
<dbReference type="GO" id="GO:0030010">
    <property type="term" value="P:establishment of cell polarity"/>
    <property type="evidence" value="ECO:0007669"/>
    <property type="project" value="TreeGrafter"/>
</dbReference>
<proteinExistence type="predicted"/>
<dbReference type="AlphaFoldDB" id="A0A1R1YR33"/>
<feature type="compositionally biased region" description="Low complexity" evidence="1">
    <location>
        <begin position="360"/>
        <end position="369"/>
    </location>
</feature>
<dbReference type="PANTHER" id="PTHR28089">
    <property type="entry name" value="PROTEIN ZDS1-RELATED"/>
    <property type="match status" value="1"/>
</dbReference>
<feature type="compositionally biased region" description="Polar residues" evidence="1">
    <location>
        <begin position="1"/>
        <end position="14"/>
    </location>
</feature>
<evidence type="ECO:0000259" key="2">
    <source>
        <dbReference type="SMART" id="SM01327"/>
    </source>
</evidence>
<feature type="compositionally biased region" description="Polar residues" evidence="1">
    <location>
        <begin position="535"/>
        <end position="545"/>
    </location>
</feature>
<feature type="compositionally biased region" description="Polar residues" evidence="1">
    <location>
        <begin position="809"/>
        <end position="819"/>
    </location>
</feature>
<feature type="compositionally biased region" description="Polar residues" evidence="1">
    <location>
        <begin position="507"/>
        <end position="522"/>
    </location>
</feature>
<dbReference type="OrthoDB" id="5589766at2759"/>
<dbReference type="InterPro" id="IPR013941">
    <property type="entry name" value="ZDS1_C"/>
</dbReference>
<dbReference type="Pfam" id="PF08632">
    <property type="entry name" value="Zds_C"/>
    <property type="match status" value="1"/>
</dbReference>
<comment type="caution">
    <text evidence="3">The sequence shown here is derived from an EMBL/GenBank/DDBJ whole genome shotgun (WGS) entry which is preliminary data.</text>
</comment>
<feature type="region of interest" description="Disordered" evidence="1">
    <location>
        <begin position="116"/>
        <end position="205"/>
    </location>
</feature>
<feature type="compositionally biased region" description="Low complexity" evidence="1">
    <location>
        <begin position="381"/>
        <end position="390"/>
    </location>
</feature>
<gene>
    <name evidence="3" type="ORF">AYI69_g1142</name>
</gene>
<dbReference type="SMART" id="SM01327">
    <property type="entry name" value="Zds_C"/>
    <property type="match status" value="1"/>
</dbReference>
<feature type="compositionally biased region" description="Polar residues" evidence="1">
    <location>
        <begin position="697"/>
        <end position="716"/>
    </location>
</feature>
<feature type="region of interest" description="Disordered" evidence="1">
    <location>
        <begin position="791"/>
        <end position="819"/>
    </location>
</feature>
<feature type="compositionally biased region" description="Polar residues" evidence="1">
    <location>
        <begin position="194"/>
        <end position="205"/>
    </location>
</feature>
<feature type="compositionally biased region" description="Low complexity" evidence="1">
    <location>
        <begin position="587"/>
        <end position="611"/>
    </location>
</feature>
<feature type="compositionally biased region" description="Low complexity" evidence="1">
    <location>
        <begin position="732"/>
        <end position="747"/>
    </location>
</feature>
<feature type="region of interest" description="Disordered" evidence="1">
    <location>
        <begin position="1"/>
        <end position="22"/>
    </location>
</feature>
<feature type="compositionally biased region" description="Low complexity" evidence="1">
    <location>
        <begin position="797"/>
        <end position="808"/>
    </location>
</feature>
<feature type="compositionally biased region" description="Polar residues" evidence="1">
    <location>
        <begin position="748"/>
        <end position="762"/>
    </location>
</feature>
<feature type="compositionally biased region" description="Low complexity" evidence="1">
    <location>
        <begin position="523"/>
        <end position="534"/>
    </location>
</feature>
<organism evidence="3 4">
    <name type="scientific">Smittium culicis</name>
    <dbReference type="NCBI Taxonomy" id="133412"/>
    <lineage>
        <taxon>Eukaryota</taxon>
        <taxon>Fungi</taxon>
        <taxon>Fungi incertae sedis</taxon>
        <taxon>Zoopagomycota</taxon>
        <taxon>Kickxellomycotina</taxon>
        <taxon>Harpellomycetes</taxon>
        <taxon>Harpellales</taxon>
        <taxon>Legeriomycetaceae</taxon>
        <taxon>Smittium</taxon>
    </lineage>
</organism>
<feature type="region of interest" description="Disordered" evidence="1">
    <location>
        <begin position="697"/>
        <end position="775"/>
    </location>
</feature>